<evidence type="ECO:0000313" key="1">
    <source>
        <dbReference type="EMBL" id="KAK3873664.1"/>
    </source>
</evidence>
<evidence type="ECO:0000313" key="2">
    <source>
        <dbReference type="Proteomes" id="UP001286313"/>
    </source>
</evidence>
<dbReference type="AlphaFoldDB" id="A0AAE1FHE6"/>
<dbReference type="Proteomes" id="UP001286313">
    <property type="component" value="Unassembled WGS sequence"/>
</dbReference>
<sequence>MSGRICLSSTLVIHHLSPTQLHSPTSLHPHICHPLLSTHPPTPVIHLPLSLTHYSPSTRPLTYLLLSTHSIHPFPVTHFFPSTRPISISLFPRPPVIYPSPVSHPSTHFFHPPLLIIRFTPLSSHPSVTLTPIHKNTSCHQFYIVMTRQESIPSKITHLDLVVVSVFVGETNL</sequence>
<comment type="caution">
    <text evidence="1">The sequence shown here is derived from an EMBL/GenBank/DDBJ whole genome shotgun (WGS) entry which is preliminary data.</text>
</comment>
<dbReference type="EMBL" id="JAWQEG010002201">
    <property type="protein sequence ID" value="KAK3873664.1"/>
    <property type="molecule type" value="Genomic_DNA"/>
</dbReference>
<protein>
    <submittedName>
        <fullName evidence="1">Uncharacterized protein</fullName>
    </submittedName>
</protein>
<accession>A0AAE1FHE6</accession>
<reference evidence="1" key="1">
    <citation type="submission" date="2023-10" db="EMBL/GenBank/DDBJ databases">
        <title>Genome assemblies of two species of porcelain crab, Petrolisthes cinctipes and Petrolisthes manimaculis (Anomura: Porcellanidae).</title>
        <authorList>
            <person name="Angst P."/>
        </authorList>
    </citation>
    <scope>NUCLEOTIDE SEQUENCE</scope>
    <source>
        <strain evidence="1">PB745_01</strain>
        <tissue evidence="1">Gill</tissue>
    </source>
</reference>
<organism evidence="1 2">
    <name type="scientific">Petrolisthes cinctipes</name>
    <name type="common">Flat porcelain crab</name>
    <dbReference type="NCBI Taxonomy" id="88211"/>
    <lineage>
        <taxon>Eukaryota</taxon>
        <taxon>Metazoa</taxon>
        <taxon>Ecdysozoa</taxon>
        <taxon>Arthropoda</taxon>
        <taxon>Crustacea</taxon>
        <taxon>Multicrustacea</taxon>
        <taxon>Malacostraca</taxon>
        <taxon>Eumalacostraca</taxon>
        <taxon>Eucarida</taxon>
        <taxon>Decapoda</taxon>
        <taxon>Pleocyemata</taxon>
        <taxon>Anomura</taxon>
        <taxon>Galatheoidea</taxon>
        <taxon>Porcellanidae</taxon>
        <taxon>Petrolisthes</taxon>
    </lineage>
</organism>
<gene>
    <name evidence="1" type="ORF">Pcinc_021351</name>
</gene>
<keyword evidence="2" id="KW-1185">Reference proteome</keyword>
<name>A0AAE1FHE6_PETCI</name>
<proteinExistence type="predicted"/>